<keyword evidence="4" id="KW-0238">DNA-binding</keyword>
<dbReference type="PANTHER" id="PTHR36206:SF4">
    <property type="entry name" value="HYPOTHETICAL CONSERVED PROTEIN (EUROFUNG)-RELATED"/>
    <property type="match status" value="1"/>
</dbReference>
<dbReference type="GO" id="GO:0003677">
    <property type="term" value="F:DNA binding"/>
    <property type="evidence" value="ECO:0007669"/>
    <property type="project" value="UniProtKB-KW"/>
</dbReference>
<name>A0A8G0LQU4_9HYPO</name>
<keyword evidence="9" id="KW-1185">Reference proteome</keyword>
<evidence type="ECO:0000256" key="5">
    <source>
        <dbReference type="ARBA" id="ARBA00023163"/>
    </source>
</evidence>
<dbReference type="PANTHER" id="PTHR36206">
    <property type="entry name" value="ASPERCRYPTIN BIOSYNTHESIS CLUSTER-SPECIFIC TRANSCRIPTION REGULATOR ATNN-RELATED"/>
    <property type="match status" value="1"/>
</dbReference>
<dbReference type="InterPro" id="IPR001138">
    <property type="entry name" value="Zn2Cys6_DnaBD"/>
</dbReference>
<evidence type="ECO:0000256" key="6">
    <source>
        <dbReference type="ARBA" id="ARBA00023242"/>
    </source>
</evidence>
<protein>
    <submittedName>
        <fullName evidence="8">Zn(2)-C6 fungal-type domain-containing protein</fullName>
    </submittedName>
</protein>
<dbReference type="InterPro" id="IPR036864">
    <property type="entry name" value="Zn2-C6_fun-type_DNA-bd_sf"/>
</dbReference>
<dbReference type="GO" id="GO:0008270">
    <property type="term" value="F:zinc ion binding"/>
    <property type="evidence" value="ECO:0007669"/>
    <property type="project" value="InterPro"/>
</dbReference>
<gene>
    <name evidence="8" type="ORF">H0G86_012174</name>
</gene>
<accession>A0A8G0LQU4</accession>
<dbReference type="Pfam" id="PF00172">
    <property type="entry name" value="Zn_clus"/>
    <property type="match status" value="1"/>
</dbReference>
<dbReference type="EMBL" id="CP075870">
    <property type="protein sequence ID" value="QYT05280.1"/>
    <property type="molecule type" value="Genomic_DNA"/>
</dbReference>
<evidence type="ECO:0000256" key="2">
    <source>
        <dbReference type="ARBA" id="ARBA00022833"/>
    </source>
</evidence>
<dbReference type="SUPFAM" id="SSF57701">
    <property type="entry name" value="Zn2/Cys6 DNA-binding domain"/>
    <property type="match status" value="1"/>
</dbReference>
<evidence type="ECO:0000313" key="8">
    <source>
        <dbReference type="EMBL" id="QYT05280.1"/>
    </source>
</evidence>
<keyword evidence="5" id="KW-0804">Transcription</keyword>
<dbReference type="GO" id="GO:0000981">
    <property type="term" value="F:DNA-binding transcription factor activity, RNA polymerase II-specific"/>
    <property type="evidence" value="ECO:0007669"/>
    <property type="project" value="InterPro"/>
</dbReference>
<proteinExistence type="predicted"/>
<feature type="domain" description="Zn(2)-C6 fungal-type" evidence="7">
    <location>
        <begin position="41"/>
        <end position="67"/>
    </location>
</feature>
<dbReference type="AlphaFoldDB" id="A0A8G0LQU4"/>
<reference evidence="8 9" key="1">
    <citation type="journal article" date="2021" name="BMC Genomics">
        <title>Telomere-to-telomere genome assembly of asparaginase-producing Trichoderma simmonsii.</title>
        <authorList>
            <person name="Chung D."/>
            <person name="Kwon Y.M."/>
            <person name="Yang Y."/>
        </authorList>
    </citation>
    <scope>NUCLEOTIDE SEQUENCE [LARGE SCALE GENOMIC DNA]</scope>
    <source>
        <strain evidence="8 9">GH-Sj1</strain>
    </source>
</reference>
<evidence type="ECO:0000256" key="3">
    <source>
        <dbReference type="ARBA" id="ARBA00023015"/>
    </source>
</evidence>
<evidence type="ECO:0000256" key="4">
    <source>
        <dbReference type="ARBA" id="ARBA00023125"/>
    </source>
</evidence>
<evidence type="ECO:0000313" key="9">
    <source>
        <dbReference type="Proteomes" id="UP000826661"/>
    </source>
</evidence>
<keyword evidence="6" id="KW-0539">Nucleus</keyword>
<keyword evidence="1" id="KW-0479">Metal-binding</keyword>
<keyword evidence="3" id="KW-0805">Transcription regulation</keyword>
<keyword evidence="2" id="KW-0862">Zinc</keyword>
<organism evidence="8 9">
    <name type="scientific">Trichoderma simmonsii</name>
    <dbReference type="NCBI Taxonomy" id="1491479"/>
    <lineage>
        <taxon>Eukaryota</taxon>
        <taxon>Fungi</taxon>
        <taxon>Dikarya</taxon>
        <taxon>Ascomycota</taxon>
        <taxon>Pezizomycotina</taxon>
        <taxon>Sordariomycetes</taxon>
        <taxon>Hypocreomycetidae</taxon>
        <taxon>Hypocreales</taxon>
        <taxon>Hypocreaceae</taxon>
        <taxon>Trichoderma</taxon>
    </lineage>
</organism>
<sequence length="237" mass="26426">MARGRACAQWWPSSSKADISPIPRRTRASRPKVRTGCGTWKRRVKCGEERPQCLRCISGGYICDSYNGGTSAAPDLHVRCEFIFSGPDFEARQRSCGFRIITATIDGTNIEKRYFHEFKNVAAQGNIYEPDCQLNRFFSRVCTQISHKEIAVKHAMVALGSAYQLLQQTYPTKSSSTLEDLELFTAGQYGRALVGCRGLSAQASQETITCFYSSSAPYRSSASKPYERTALSRESIL</sequence>
<evidence type="ECO:0000259" key="7">
    <source>
        <dbReference type="Pfam" id="PF00172"/>
    </source>
</evidence>
<dbReference type="Proteomes" id="UP000826661">
    <property type="component" value="Chromosome VII"/>
</dbReference>
<dbReference type="CDD" id="cd00067">
    <property type="entry name" value="GAL4"/>
    <property type="match status" value="1"/>
</dbReference>
<dbReference type="InterPro" id="IPR052360">
    <property type="entry name" value="Transcr_Regulatory_Proteins"/>
</dbReference>
<evidence type="ECO:0000256" key="1">
    <source>
        <dbReference type="ARBA" id="ARBA00022723"/>
    </source>
</evidence>